<sequence>MREQEEADDGVSIDVSHLADMPTEEFQRFVQRMNPALRVVLERHRAKLGGEPDSSSFNSFIEPGL</sequence>
<dbReference type="EMBL" id="JAUSZV010000005">
    <property type="protein sequence ID" value="MDQ0904751.1"/>
    <property type="molecule type" value="Genomic_DNA"/>
</dbReference>
<proteinExistence type="predicted"/>
<gene>
    <name evidence="1" type="ORF">QFZ22_000736</name>
</gene>
<evidence type="ECO:0000313" key="2">
    <source>
        <dbReference type="Proteomes" id="UP001234216"/>
    </source>
</evidence>
<evidence type="ECO:0000313" key="1">
    <source>
        <dbReference type="EMBL" id="MDQ0904751.1"/>
    </source>
</evidence>
<reference evidence="1" key="1">
    <citation type="submission" date="2023-07" db="EMBL/GenBank/DDBJ databases">
        <title>Comparative genomics of wheat-associated soil bacteria to identify genetic determinants of phenazine resistance.</title>
        <authorList>
            <person name="Mouncey N."/>
        </authorList>
    </citation>
    <scope>NUCLEOTIDE SEQUENCE</scope>
    <source>
        <strain evidence="1">V4I22</strain>
    </source>
</reference>
<accession>A0AAW8F672</accession>
<protein>
    <recommendedName>
        <fullName evidence="3">FXSXX-COOH protein</fullName>
    </recommendedName>
</protein>
<dbReference type="AlphaFoldDB" id="A0AAW8F672"/>
<dbReference type="Proteomes" id="UP001234216">
    <property type="component" value="Unassembled WGS sequence"/>
</dbReference>
<comment type="caution">
    <text evidence="1">The sequence shown here is derived from an EMBL/GenBank/DDBJ whole genome shotgun (WGS) entry which is preliminary data.</text>
</comment>
<dbReference type="RefSeq" id="WP_307180416.1">
    <property type="nucleotide sequence ID" value="NZ_JAUSZY010000002.1"/>
</dbReference>
<name>A0AAW8F672_9ACTN</name>
<evidence type="ECO:0008006" key="3">
    <source>
        <dbReference type="Google" id="ProtNLM"/>
    </source>
</evidence>
<organism evidence="1 2">
    <name type="scientific">Streptomyces canus</name>
    <dbReference type="NCBI Taxonomy" id="58343"/>
    <lineage>
        <taxon>Bacteria</taxon>
        <taxon>Bacillati</taxon>
        <taxon>Actinomycetota</taxon>
        <taxon>Actinomycetes</taxon>
        <taxon>Kitasatosporales</taxon>
        <taxon>Streptomycetaceae</taxon>
        <taxon>Streptomyces</taxon>
        <taxon>Streptomyces aurantiacus group</taxon>
    </lineage>
</organism>